<name>A0A067L0U3_JATCU</name>
<sequence length="101" mass="11325">MKKIKAMTRLTRLTMKYVNNLENRPLLMHQRDLLCKPQHNPSADWVKCVSGYRATTIVAATKTKSKSKGKDLVSLPSPGPNNNGSCIDIMIRTQESAINKK</sequence>
<accession>A0A067L0U3</accession>
<dbReference type="EMBL" id="KK914312">
    <property type="protein sequence ID" value="KDP42086.1"/>
    <property type="molecule type" value="Genomic_DNA"/>
</dbReference>
<dbReference type="AlphaFoldDB" id="A0A067L0U3"/>
<gene>
    <name evidence="1" type="ORF">JCGZ_01874</name>
</gene>
<reference evidence="1 2" key="1">
    <citation type="journal article" date="2014" name="PLoS ONE">
        <title>Global Analysis of Gene Expression Profiles in Physic Nut (Jatropha curcas L.) Seedlings Exposed to Salt Stress.</title>
        <authorList>
            <person name="Zhang L."/>
            <person name="Zhang C."/>
            <person name="Wu P."/>
            <person name="Chen Y."/>
            <person name="Li M."/>
            <person name="Jiang H."/>
            <person name="Wu G."/>
        </authorList>
    </citation>
    <scope>NUCLEOTIDE SEQUENCE [LARGE SCALE GENOMIC DNA]</scope>
    <source>
        <strain evidence="2">cv. GZQX0401</strain>
        <tissue evidence="1">Young leaves</tissue>
    </source>
</reference>
<dbReference type="Proteomes" id="UP000027138">
    <property type="component" value="Unassembled WGS sequence"/>
</dbReference>
<evidence type="ECO:0000313" key="2">
    <source>
        <dbReference type="Proteomes" id="UP000027138"/>
    </source>
</evidence>
<keyword evidence="2" id="KW-1185">Reference proteome</keyword>
<evidence type="ECO:0000313" key="1">
    <source>
        <dbReference type="EMBL" id="KDP42086.1"/>
    </source>
</evidence>
<organism evidence="1 2">
    <name type="scientific">Jatropha curcas</name>
    <name type="common">Barbados nut</name>
    <dbReference type="NCBI Taxonomy" id="180498"/>
    <lineage>
        <taxon>Eukaryota</taxon>
        <taxon>Viridiplantae</taxon>
        <taxon>Streptophyta</taxon>
        <taxon>Embryophyta</taxon>
        <taxon>Tracheophyta</taxon>
        <taxon>Spermatophyta</taxon>
        <taxon>Magnoliopsida</taxon>
        <taxon>eudicotyledons</taxon>
        <taxon>Gunneridae</taxon>
        <taxon>Pentapetalae</taxon>
        <taxon>rosids</taxon>
        <taxon>fabids</taxon>
        <taxon>Malpighiales</taxon>
        <taxon>Euphorbiaceae</taxon>
        <taxon>Crotonoideae</taxon>
        <taxon>Jatropheae</taxon>
        <taxon>Jatropha</taxon>
    </lineage>
</organism>
<proteinExistence type="predicted"/>
<protein>
    <submittedName>
        <fullName evidence="1">Uncharacterized protein</fullName>
    </submittedName>
</protein>